<comment type="caution">
    <text evidence="1">The sequence shown here is derived from an EMBL/GenBank/DDBJ whole genome shotgun (WGS) entry which is preliminary data.</text>
</comment>
<name>A0AA38L1N6_9AGAR</name>
<organism evidence="1 2">
    <name type="scientific">Lentinula aff. detonsa</name>
    <dbReference type="NCBI Taxonomy" id="2804958"/>
    <lineage>
        <taxon>Eukaryota</taxon>
        <taxon>Fungi</taxon>
        <taxon>Dikarya</taxon>
        <taxon>Basidiomycota</taxon>
        <taxon>Agaricomycotina</taxon>
        <taxon>Agaricomycetes</taxon>
        <taxon>Agaricomycetidae</taxon>
        <taxon>Agaricales</taxon>
        <taxon>Marasmiineae</taxon>
        <taxon>Omphalotaceae</taxon>
        <taxon>Lentinula</taxon>
    </lineage>
</organism>
<evidence type="ECO:0008006" key="3">
    <source>
        <dbReference type="Google" id="ProtNLM"/>
    </source>
</evidence>
<dbReference type="Proteomes" id="UP001163798">
    <property type="component" value="Unassembled WGS sequence"/>
</dbReference>
<protein>
    <recommendedName>
        <fullName evidence="3">Integrase zinc-binding domain-containing protein</fullName>
    </recommendedName>
</protein>
<proteinExistence type="predicted"/>
<keyword evidence="2" id="KW-1185">Reference proteome</keyword>
<evidence type="ECO:0000313" key="1">
    <source>
        <dbReference type="EMBL" id="KAJ3780172.1"/>
    </source>
</evidence>
<evidence type="ECO:0000313" key="2">
    <source>
        <dbReference type="Proteomes" id="UP001163798"/>
    </source>
</evidence>
<dbReference type="AlphaFoldDB" id="A0AA38L1N6"/>
<feature type="non-terminal residue" evidence="1">
    <location>
        <position position="1"/>
    </location>
</feature>
<dbReference type="EMBL" id="MU793873">
    <property type="protein sequence ID" value="KAJ3780172.1"/>
    <property type="molecule type" value="Genomic_DNA"/>
</dbReference>
<accession>A0AA38L1N6</accession>
<feature type="non-terminal residue" evidence="1">
    <location>
        <position position="104"/>
    </location>
</feature>
<sequence length="104" mass="12425">SQENLKTIGHKNGTRDKEDLSYWKELRVFLGTGEYPSRLNNDKARLRFRKRARRFFLQDGRIWLAPKLNSDRLPRLVIELMEKRKYLIARAHNEVGHRGQDATY</sequence>
<gene>
    <name evidence="1" type="ORF">GGU10DRAFT_249993</name>
</gene>
<reference evidence="1" key="1">
    <citation type="submission" date="2022-08" db="EMBL/GenBank/DDBJ databases">
        <authorList>
            <consortium name="DOE Joint Genome Institute"/>
            <person name="Min B."/>
            <person name="Riley R."/>
            <person name="Sierra-Patev S."/>
            <person name="Naranjo-Ortiz M."/>
            <person name="Looney B."/>
            <person name="Konkel Z."/>
            <person name="Slot J.C."/>
            <person name="Sakamoto Y."/>
            <person name="Steenwyk J.L."/>
            <person name="Rokas A."/>
            <person name="Carro J."/>
            <person name="Camarero S."/>
            <person name="Ferreira P."/>
            <person name="Molpeceres G."/>
            <person name="Ruiz-Duenas F.J."/>
            <person name="Serrano A."/>
            <person name="Henrissat B."/>
            <person name="Drula E."/>
            <person name="Hughes K.W."/>
            <person name="Mata J.L."/>
            <person name="Ishikawa N.K."/>
            <person name="Vargas-Isla R."/>
            <person name="Ushijima S."/>
            <person name="Smith C.A."/>
            <person name="Ahrendt S."/>
            <person name="Andreopoulos W."/>
            <person name="He G."/>
            <person name="Labutti K."/>
            <person name="Lipzen A."/>
            <person name="Ng V."/>
            <person name="Sandor L."/>
            <person name="Barry K."/>
            <person name="Martinez A.T."/>
            <person name="Xiao Y."/>
            <person name="Gibbons J.G."/>
            <person name="Terashima K."/>
            <person name="Hibbett D.S."/>
            <person name="Grigoriev I.V."/>
        </authorList>
    </citation>
    <scope>NUCLEOTIDE SEQUENCE</scope>
    <source>
        <strain evidence="1">TFB10291</strain>
    </source>
</reference>